<dbReference type="OMA" id="DHRTNAD"/>
<proteinExistence type="predicted"/>
<dbReference type="KEGG" id="bvg:104900894"/>
<dbReference type="EMBL" id="KQ090157">
    <property type="protein sequence ID" value="KMT04213.1"/>
    <property type="molecule type" value="Genomic_DNA"/>
</dbReference>
<protein>
    <submittedName>
        <fullName evidence="2">Uncharacterized protein</fullName>
    </submittedName>
</protein>
<dbReference type="OrthoDB" id="1908779at2759"/>
<dbReference type="PANTHER" id="PTHR35741:SF1">
    <property type="entry name" value="FACTOR CWC22-LIKE PROTEIN, PUTATIVE (DUF3245)-RELATED"/>
    <property type="match status" value="1"/>
</dbReference>
<organism evidence="2 3">
    <name type="scientific">Beta vulgaris subsp. vulgaris</name>
    <name type="common">Beet</name>
    <dbReference type="NCBI Taxonomy" id="3555"/>
    <lineage>
        <taxon>Eukaryota</taxon>
        <taxon>Viridiplantae</taxon>
        <taxon>Streptophyta</taxon>
        <taxon>Embryophyta</taxon>
        <taxon>Tracheophyta</taxon>
        <taxon>Spermatophyta</taxon>
        <taxon>Magnoliopsida</taxon>
        <taxon>eudicotyledons</taxon>
        <taxon>Gunneridae</taxon>
        <taxon>Pentapetalae</taxon>
        <taxon>Caryophyllales</taxon>
        <taxon>Chenopodiaceae</taxon>
        <taxon>Betoideae</taxon>
        <taxon>Beta</taxon>
    </lineage>
</organism>
<dbReference type="InterPro" id="IPR021641">
    <property type="entry name" value="DUF3245"/>
</dbReference>
<reference evidence="2 3" key="1">
    <citation type="journal article" date="2014" name="Nature">
        <title>The genome of the recently domesticated crop plant sugar beet (Beta vulgaris).</title>
        <authorList>
            <person name="Dohm J.C."/>
            <person name="Minoche A.E."/>
            <person name="Holtgrawe D."/>
            <person name="Capella-Gutierrez S."/>
            <person name="Zakrzewski F."/>
            <person name="Tafer H."/>
            <person name="Rupp O."/>
            <person name="Sorensen T.R."/>
            <person name="Stracke R."/>
            <person name="Reinhardt R."/>
            <person name="Goesmann A."/>
            <person name="Kraft T."/>
            <person name="Schulz B."/>
            <person name="Stadler P.F."/>
            <person name="Schmidt T."/>
            <person name="Gabaldon T."/>
            <person name="Lehrach H."/>
            <person name="Weisshaar B."/>
            <person name="Himmelbauer H."/>
        </authorList>
    </citation>
    <scope>NUCLEOTIDE SEQUENCE [LARGE SCALE GENOMIC DNA]</scope>
    <source>
        <tissue evidence="2">Taproot</tissue>
    </source>
</reference>
<evidence type="ECO:0000313" key="3">
    <source>
        <dbReference type="Proteomes" id="UP000035740"/>
    </source>
</evidence>
<feature type="compositionally biased region" description="Acidic residues" evidence="1">
    <location>
        <begin position="99"/>
        <end position="108"/>
    </location>
</feature>
<dbReference type="Gramene" id="KMT04213">
    <property type="protein sequence ID" value="KMT04213"/>
    <property type="gene ID" value="BVRB_8g185080"/>
</dbReference>
<evidence type="ECO:0000313" key="2">
    <source>
        <dbReference type="EMBL" id="KMT04213.1"/>
    </source>
</evidence>
<dbReference type="AlphaFoldDB" id="A0A0J8BWA7"/>
<accession>A0A0J8BWA7</accession>
<dbReference type="eggNOG" id="ENOG502S49R">
    <property type="taxonomic scope" value="Eukaryota"/>
</dbReference>
<sequence length="135" mass="15107">MSMKEEPPPSLPKLMTLNKGLKLAEQWVKNMTGDVDEVEDVELEGRPSRLGLGAKVPRKSHVGPFNDPVERRLHKKFGAGRKRSADDDDSVPSTKNEIDNDEEDDDENLDSRSNAFAKKRAAPLNPTPQAKKKFK</sequence>
<keyword evidence="3" id="KW-1185">Reference proteome</keyword>
<feature type="region of interest" description="Disordered" evidence="1">
    <location>
        <begin position="45"/>
        <end position="135"/>
    </location>
</feature>
<feature type="compositionally biased region" description="Basic residues" evidence="1">
    <location>
        <begin position="72"/>
        <end position="82"/>
    </location>
</feature>
<dbReference type="Pfam" id="PF11595">
    <property type="entry name" value="DUF3245"/>
    <property type="match status" value="1"/>
</dbReference>
<gene>
    <name evidence="2" type="ORF">BVRB_8g185080</name>
</gene>
<dbReference type="Proteomes" id="UP000035740">
    <property type="component" value="Chromosome 8"/>
</dbReference>
<name>A0A0J8BWA7_BETVV</name>
<evidence type="ECO:0000256" key="1">
    <source>
        <dbReference type="SAM" id="MobiDB-lite"/>
    </source>
</evidence>
<dbReference type="PANTHER" id="PTHR35741">
    <property type="entry name" value="FACTOR CWC22-LIKE PROTEIN, PUTATIVE (DUF3245)-RELATED"/>
    <property type="match status" value="1"/>
</dbReference>